<reference evidence="1 3" key="3">
    <citation type="submission" date="2019-07" db="EMBL/GenBank/DDBJ databases">
        <title>Whole genome shotgun sequence of Methylobacterium oxalidis NBRC 107715.</title>
        <authorList>
            <person name="Hosoyama A."/>
            <person name="Uohara A."/>
            <person name="Ohji S."/>
            <person name="Ichikawa N."/>
        </authorList>
    </citation>
    <scope>NUCLEOTIDE SEQUENCE [LARGE SCALE GENOMIC DNA]</scope>
    <source>
        <strain evidence="1 3">NBRC 107715</strain>
    </source>
</reference>
<proteinExistence type="predicted"/>
<keyword evidence="4" id="KW-1185">Reference proteome</keyword>
<evidence type="ECO:0000313" key="1">
    <source>
        <dbReference type="EMBL" id="GEP06855.1"/>
    </source>
</evidence>
<reference evidence="4" key="2">
    <citation type="journal article" date="2019" name="Int. J. Syst. Evol. Microbiol.">
        <title>The Global Catalogue of Microorganisms (GCM) 10K type strain sequencing project: providing services to taxonomists for standard genome sequencing and annotation.</title>
        <authorList>
            <consortium name="The Broad Institute Genomics Platform"/>
            <consortium name="The Broad Institute Genome Sequencing Center for Infectious Disease"/>
            <person name="Wu L."/>
            <person name="Ma J."/>
        </authorList>
    </citation>
    <scope>NUCLEOTIDE SEQUENCE [LARGE SCALE GENOMIC DNA]</scope>
    <source>
        <strain evidence="4">NBRC 107715</strain>
    </source>
</reference>
<organism evidence="1 3">
    <name type="scientific">Methylobacterium oxalidis</name>
    <dbReference type="NCBI Taxonomy" id="944322"/>
    <lineage>
        <taxon>Bacteria</taxon>
        <taxon>Pseudomonadati</taxon>
        <taxon>Pseudomonadota</taxon>
        <taxon>Alphaproteobacteria</taxon>
        <taxon>Hyphomicrobiales</taxon>
        <taxon>Methylobacteriaceae</taxon>
        <taxon>Methylobacterium</taxon>
    </lineage>
</organism>
<comment type="caution">
    <text evidence="1">The sequence shown here is derived from an EMBL/GenBank/DDBJ whole genome shotgun (WGS) entry which is preliminary data.</text>
</comment>
<reference evidence="2" key="4">
    <citation type="submission" date="2023-01" db="EMBL/GenBank/DDBJ databases">
        <title>Draft genome sequence of Methylobacterium oxalidis strain NBRC 107715.</title>
        <authorList>
            <person name="Sun Q."/>
            <person name="Mori K."/>
        </authorList>
    </citation>
    <scope>NUCLEOTIDE SEQUENCE</scope>
    <source>
        <strain evidence="2">NBRC 107715</strain>
    </source>
</reference>
<dbReference type="Proteomes" id="UP000321960">
    <property type="component" value="Unassembled WGS sequence"/>
</dbReference>
<evidence type="ECO:0000313" key="3">
    <source>
        <dbReference type="Proteomes" id="UP000321960"/>
    </source>
</evidence>
<dbReference type="AlphaFoldDB" id="A0A512JAA5"/>
<gene>
    <name evidence="2" type="ORF">GCM10007888_59570</name>
    <name evidence="1" type="ORF">MOX02_48930</name>
</gene>
<protein>
    <submittedName>
        <fullName evidence="1">Uncharacterized protein</fullName>
    </submittedName>
</protein>
<evidence type="ECO:0000313" key="4">
    <source>
        <dbReference type="Proteomes" id="UP001156856"/>
    </source>
</evidence>
<dbReference type="Proteomes" id="UP001156856">
    <property type="component" value="Unassembled WGS sequence"/>
</dbReference>
<evidence type="ECO:0000313" key="2">
    <source>
        <dbReference type="EMBL" id="GLS67573.1"/>
    </source>
</evidence>
<reference evidence="2" key="1">
    <citation type="journal article" date="2014" name="Int. J. Syst. Evol. Microbiol.">
        <title>Complete genome of a new Firmicutes species belonging to the dominant human colonic microbiota ('Ruminococcus bicirculans') reveals two chromosomes and a selective capacity to utilize plant glucans.</title>
        <authorList>
            <consortium name="NISC Comparative Sequencing Program"/>
            <person name="Wegmann U."/>
            <person name="Louis P."/>
            <person name="Goesmann A."/>
            <person name="Henrissat B."/>
            <person name="Duncan S.H."/>
            <person name="Flint H.J."/>
        </authorList>
    </citation>
    <scope>NUCLEOTIDE SEQUENCE</scope>
    <source>
        <strain evidence="2">NBRC 107715</strain>
    </source>
</reference>
<accession>A0A512JAA5</accession>
<dbReference type="EMBL" id="BJZU01000126">
    <property type="protein sequence ID" value="GEP06855.1"/>
    <property type="molecule type" value="Genomic_DNA"/>
</dbReference>
<name>A0A512JAA5_9HYPH</name>
<dbReference type="RefSeq" id="WP_147028359.1">
    <property type="nucleotide sequence ID" value="NZ_BJZU01000126.1"/>
</dbReference>
<dbReference type="EMBL" id="BSPK01000114">
    <property type="protein sequence ID" value="GLS67573.1"/>
    <property type="molecule type" value="Genomic_DNA"/>
</dbReference>
<sequence>MIFPPFCPALAVEVRAILPLDMEAAMAAQNTVTTKLALAGFRGPFAVRSAFEPVIVDESGAPIAMALPGSSAVYRMQLAEEIAAALNARCAIPEPTIGDRFDPHHLAGVRAESRHFAERTASGEIPEAAE</sequence>
<dbReference type="OrthoDB" id="8006882at2"/>